<evidence type="ECO:0000313" key="3">
    <source>
        <dbReference type="Proteomes" id="UP000646548"/>
    </source>
</evidence>
<name>A0A834FA41_ORYME</name>
<keyword evidence="1" id="KW-0812">Transmembrane</keyword>
<dbReference type="Proteomes" id="UP000646548">
    <property type="component" value="Unassembled WGS sequence"/>
</dbReference>
<sequence>MCTHLNCASISGVSPVMQGGGTRLCFWFLRMQACVHLKLFLSAAFYLCIFRLCLFASAAITTHSFNLALSCDEAEVIGNFRMKLSALLLPGDAEFVQSCLPFPTAACNVS</sequence>
<keyword evidence="1" id="KW-1133">Transmembrane helix</keyword>
<gene>
    <name evidence="2" type="ORF">FQA47_001942</name>
</gene>
<keyword evidence="1" id="KW-0472">Membrane</keyword>
<accession>A0A834FA41</accession>
<protein>
    <submittedName>
        <fullName evidence="2">Uncharacterized protein</fullName>
    </submittedName>
</protein>
<proteinExistence type="predicted"/>
<evidence type="ECO:0000256" key="1">
    <source>
        <dbReference type="SAM" id="Phobius"/>
    </source>
</evidence>
<feature type="transmembrane region" description="Helical" evidence="1">
    <location>
        <begin position="39"/>
        <end position="60"/>
    </location>
</feature>
<evidence type="ECO:0000313" key="2">
    <source>
        <dbReference type="EMBL" id="KAF6726631.1"/>
    </source>
</evidence>
<reference evidence="2" key="1">
    <citation type="journal article" name="BMC Genomics">
        <title>Long-read sequencing and de novo genome assembly of marine medaka (Oryzias melastigma).</title>
        <authorList>
            <person name="Liang P."/>
            <person name="Saqib H.S.A."/>
            <person name="Ni X."/>
            <person name="Shen Y."/>
        </authorList>
    </citation>
    <scope>NUCLEOTIDE SEQUENCE</scope>
    <source>
        <strain evidence="2">Bigg-433</strain>
    </source>
</reference>
<organism evidence="2 3">
    <name type="scientific">Oryzias melastigma</name>
    <name type="common">Marine medaka</name>
    <dbReference type="NCBI Taxonomy" id="30732"/>
    <lineage>
        <taxon>Eukaryota</taxon>
        <taxon>Metazoa</taxon>
        <taxon>Chordata</taxon>
        <taxon>Craniata</taxon>
        <taxon>Vertebrata</taxon>
        <taxon>Euteleostomi</taxon>
        <taxon>Actinopterygii</taxon>
        <taxon>Neopterygii</taxon>
        <taxon>Teleostei</taxon>
        <taxon>Neoteleostei</taxon>
        <taxon>Acanthomorphata</taxon>
        <taxon>Ovalentaria</taxon>
        <taxon>Atherinomorphae</taxon>
        <taxon>Beloniformes</taxon>
        <taxon>Adrianichthyidae</taxon>
        <taxon>Oryziinae</taxon>
        <taxon>Oryzias</taxon>
    </lineage>
</organism>
<dbReference type="AlphaFoldDB" id="A0A834FA41"/>
<comment type="caution">
    <text evidence="2">The sequence shown here is derived from an EMBL/GenBank/DDBJ whole genome shotgun (WGS) entry which is preliminary data.</text>
</comment>
<dbReference type="EMBL" id="WKFB01000321">
    <property type="protein sequence ID" value="KAF6726631.1"/>
    <property type="molecule type" value="Genomic_DNA"/>
</dbReference>